<dbReference type="Gene3D" id="2.40.240.10">
    <property type="entry name" value="Ribosomal Protein L25, Chain P"/>
    <property type="match status" value="1"/>
</dbReference>
<evidence type="ECO:0000259" key="7">
    <source>
        <dbReference type="Pfam" id="PF01386"/>
    </source>
</evidence>
<dbReference type="EMBL" id="DRIG01000061">
    <property type="protein sequence ID" value="HEC78592.1"/>
    <property type="molecule type" value="Genomic_DNA"/>
</dbReference>
<dbReference type="Pfam" id="PF01386">
    <property type="entry name" value="Ribosomal_L25p"/>
    <property type="match status" value="1"/>
</dbReference>
<evidence type="ECO:0000313" key="10">
    <source>
        <dbReference type="Proteomes" id="UP000885826"/>
    </source>
</evidence>
<feature type="compositionally biased region" description="Basic and acidic residues" evidence="6">
    <location>
        <begin position="190"/>
        <end position="228"/>
    </location>
</feature>
<evidence type="ECO:0000256" key="6">
    <source>
        <dbReference type="SAM" id="MobiDB-lite"/>
    </source>
</evidence>
<evidence type="ECO:0000256" key="5">
    <source>
        <dbReference type="HAMAP-Rule" id="MF_01334"/>
    </source>
</evidence>
<dbReference type="InterPro" id="IPR020930">
    <property type="entry name" value="Ribosomal_uL5_bac-type"/>
</dbReference>
<feature type="domain" description="Large ribosomal subunit protein bL25 beta" evidence="8">
    <location>
        <begin position="100"/>
        <end position="182"/>
    </location>
</feature>
<sequence length="228" mass="25686">MIVNLQATPYTAEKKGDVKRMRKDGKLPAVLYGHKEKTQTIYIEKNEFKKVLDALRKEAVTVNLSIKDKEYLCVIKAIQHNPITDELLHIDFQHIHKSEKIKALIPIHIIGEAPGVKQGGILDQHLHEVVVKCLPADMPSHIDVDVSNLELGQTIHLSDVELPRVEYELSSETPIVSILVPRAVAAEAKPAAEKEEVAEEKKEGEEVKEEAKEAEKTEESEQKKEKKE</sequence>
<dbReference type="PANTHER" id="PTHR33284">
    <property type="entry name" value="RIBOSOMAL PROTEIN L25/GLN-TRNA SYNTHETASE, ANTI-CODON-BINDING DOMAIN-CONTAINING PROTEIN"/>
    <property type="match status" value="1"/>
</dbReference>
<feature type="region of interest" description="Disordered" evidence="6">
    <location>
        <begin position="187"/>
        <end position="228"/>
    </location>
</feature>
<dbReference type="AlphaFoldDB" id="A0A9C9EMV2"/>
<accession>A0A9C9EMV2</accession>
<evidence type="ECO:0000256" key="3">
    <source>
        <dbReference type="ARBA" id="ARBA00022980"/>
    </source>
</evidence>
<name>A0A9C9EMV2_UNCW3</name>
<keyword evidence="4 5" id="KW-0687">Ribonucleoprotein</keyword>
<feature type="domain" description="Large ribosomal subunit protein bL25 L25" evidence="7">
    <location>
        <begin position="6"/>
        <end position="92"/>
    </location>
</feature>
<keyword evidence="3 5" id="KW-0689">Ribosomal protein</keyword>
<dbReference type="Proteomes" id="UP000885826">
    <property type="component" value="Unassembled WGS sequence"/>
</dbReference>
<dbReference type="PANTHER" id="PTHR33284:SF1">
    <property type="entry name" value="RIBOSOMAL PROTEIN L25_GLN-TRNA SYNTHETASE, ANTI-CODON-BINDING DOMAIN-CONTAINING PROTEIN"/>
    <property type="match status" value="1"/>
</dbReference>
<dbReference type="InterPro" id="IPR011035">
    <property type="entry name" value="Ribosomal_bL25/Gln-tRNA_synth"/>
</dbReference>
<dbReference type="CDD" id="cd00495">
    <property type="entry name" value="Ribosomal_L25_TL5_CTC"/>
    <property type="match status" value="1"/>
</dbReference>
<dbReference type="InterPro" id="IPR020057">
    <property type="entry name" value="Ribosomal_bL25_b-dom"/>
</dbReference>
<organism evidence="9 10">
    <name type="scientific">candidate division WOR-3 bacterium</name>
    <dbReference type="NCBI Taxonomy" id="2052148"/>
    <lineage>
        <taxon>Bacteria</taxon>
        <taxon>Bacteria division WOR-3</taxon>
    </lineage>
</organism>
<dbReference type="Gene3D" id="2.170.120.20">
    <property type="entry name" value="Ribosomal protein L25, beta domain"/>
    <property type="match status" value="1"/>
</dbReference>
<comment type="subunit">
    <text evidence="5">Part of the 50S ribosomal subunit; part of the 5S rRNA/L5/L18/L25 subcomplex. Contacts the 5S rRNA. Binds to the 5S rRNA independently of L5 and L18.</text>
</comment>
<dbReference type="GO" id="GO:0003735">
    <property type="term" value="F:structural constituent of ribosome"/>
    <property type="evidence" value="ECO:0007669"/>
    <property type="project" value="InterPro"/>
</dbReference>
<dbReference type="GO" id="GO:0006412">
    <property type="term" value="P:translation"/>
    <property type="evidence" value="ECO:0007669"/>
    <property type="project" value="UniProtKB-UniRule"/>
</dbReference>
<evidence type="ECO:0000256" key="4">
    <source>
        <dbReference type="ARBA" id="ARBA00023274"/>
    </source>
</evidence>
<evidence type="ECO:0000259" key="8">
    <source>
        <dbReference type="Pfam" id="PF14693"/>
    </source>
</evidence>
<evidence type="ECO:0000256" key="1">
    <source>
        <dbReference type="ARBA" id="ARBA00022730"/>
    </source>
</evidence>
<dbReference type="InterPro" id="IPR001021">
    <property type="entry name" value="Ribosomal_bL25_long"/>
</dbReference>
<keyword evidence="2 5" id="KW-0694">RNA-binding</keyword>
<dbReference type="HAMAP" id="MF_01334">
    <property type="entry name" value="Ribosomal_bL25_CTC"/>
    <property type="match status" value="1"/>
</dbReference>
<gene>
    <name evidence="5" type="primary">rplY</name>
    <name evidence="5" type="synonym">ctc</name>
    <name evidence="9" type="ORF">ENI34_05550</name>
</gene>
<dbReference type="InterPro" id="IPR029751">
    <property type="entry name" value="Ribosomal_L25_dom"/>
</dbReference>
<proteinExistence type="inferred from homology"/>
<reference evidence="9" key="1">
    <citation type="journal article" date="2020" name="mSystems">
        <title>Genome- and Community-Level Interaction Insights into Carbon Utilization and Element Cycling Functions of Hydrothermarchaeota in Hydrothermal Sediment.</title>
        <authorList>
            <person name="Zhou Z."/>
            <person name="Liu Y."/>
            <person name="Xu W."/>
            <person name="Pan J."/>
            <person name="Luo Z.H."/>
            <person name="Li M."/>
        </authorList>
    </citation>
    <scope>NUCLEOTIDE SEQUENCE</scope>
    <source>
        <strain evidence="9">HyVt-388</strain>
    </source>
</reference>
<protein>
    <recommendedName>
        <fullName evidence="5">Large ribosomal subunit protein bL25</fullName>
    </recommendedName>
    <alternativeName>
        <fullName evidence="5">General stress protein CTC</fullName>
    </alternativeName>
</protein>
<comment type="function">
    <text evidence="5">This is one of the proteins that binds to the 5S RNA in the ribosome where it forms part of the central protuberance.</text>
</comment>
<dbReference type="NCBIfam" id="TIGR00731">
    <property type="entry name" value="bL25_bact_ctc"/>
    <property type="match status" value="1"/>
</dbReference>
<dbReference type="InterPro" id="IPR020056">
    <property type="entry name" value="Rbsml_bL25/Gln-tRNA_synth_N"/>
</dbReference>
<dbReference type="GO" id="GO:0022625">
    <property type="term" value="C:cytosolic large ribosomal subunit"/>
    <property type="evidence" value="ECO:0007669"/>
    <property type="project" value="TreeGrafter"/>
</dbReference>
<dbReference type="SUPFAM" id="SSF50715">
    <property type="entry name" value="Ribosomal protein L25-like"/>
    <property type="match status" value="1"/>
</dbReference>
<keyword evidence="1 5" id="KW-0699">rRNA-binding</keyword>
<evidence type="ECO:0000256" key="2">
    <source>
        <dbReference type="ARBA" id="ARBA00022884"/>
    </source>
</evidence>
<evidence type="ECO:0000313" key="9">
    <source>
        <dbReference type="EMBL" id="HEC78592.1"/>
    </source>
</evidence>
<comment type="similarity">
    <text evidence="5">Belongs to the bacterial ribosomal protein bL25 family. CTC subfamily.</text>
</comment>
<dbReference type="GO" id="GO:0008097">
    <property type="term" value="F:5S rRNA binding"/>
    <property type="evidence" value="ECO:0007669"/>
    <property type="project" value="InterPro"/>
</dbReference>
<dbReference type="Pfam" id="PF14693">
    <property type="entry name" value="Ribosomal_TL5_C"/>
    <property type="match status" value="1"/>
</dbReference>
<comment type="caution">
    <text evidence="9">The sequence shown here is derived from an EMBL/GenBank/DDBJ whole genome shotgun (WGS) entry which is preliminary data.</text>
</comment>
<dbReference type="InterPro" id="IPR037121">
    <property type="entry name" value="Ribosomal_bL25_C"/>
</dbReference>